<dbReference type="PRINTS" id="PR00359">
    <property type="entry name" value="BP450"/>
</dbReference>
<keyword evidence="3" id="KW-1185">Reference proteome</keyword>
<evidence type="ECO:0000313" key="3">
    <source>
        <dbReference type="Proteomes" id="UP001223144"/>
    </source>
</evidence>
<dbReference type="PANTHER" id="PTHR46696">
    <property type="entry name" value="P450, PUTATIVE (EUROFUNG)-RELATED"/>
    <property type="match status" value="1"/>
</dbReference>
<evidence type="ECO:0000313" key="2">
    <source>
        <dbReference type="EMBL" id="MDH2390815.1"/>
    </source>
</evidence>
<organism evidence="2 3">
    <name type="scientific">Streptomyces chengmaiensis</name>
    <dbReference type="NCBI Taxonomy" id="3040919"/>
    <lineage>
        <taxon>Bacteria</taxon>
        <taxon>Bacillati</taxon>
        <taxon>Actinomycetota</taxon>
        <taxon>Actinomycetes</taxon>
        <taxon>Kitasatosporales</taxon>
        <taxon>Streptomycetaceae</taxon>
        <taxon>Streptomyces</taxon>
    </lineage>
</organism>
<dbReference type="InterPro" id="IPR001128">
    <property type="entry name" value="Cyt_P450"/>
</dbReference>
<comment type="caution">
    <text evidence="2">The sequence shown here is derived from an EMBL/GenBank/DDBJ whole genome shotgun (WGS) entry which is preliminary data.</text>
</comment>
<dbReference type="EMBL" id="JARWBG010000021">
    <property type="protein sequence ID" value="MDH2390815.1"/>
    <property type="molecule type" value="Genomic_DNA"/>
</dbReference>
<sequence>MRDEHPVWQDQHGVWHVFRHKDVQRVITEYEEFSADQTRVVPDQQRISRGDLTLMDPPLHRTMRTLVSSVFTRRAIDALAPRITEISRNLLDEVADKEEFDLVRDFAYPLPVTVIAELLGVPASDQPLFREWAETIRFADGADPNSPELIESVEGAVKATTEYLGEHCRSRRTHPRDDLISRLVAAEVDGERMDEEEVSTFAGLLLMTGHVTTVVLLANALLCFDEAPGAYDDVRDDRSLVSGAVEEVLRLRTPFMHTKRVAVKETEVAGVLVPPDQMIEAWLLSANHDERQFPDAERFDCRREHNAHLGLGHGVHFCLGAPLARLEGTIALNALMDRYLHVDVLQKEFEPYGWGLSGAQQLMVRARRA</sequence>
<dbReference type="Gene3D" id="1.10.630.10">
    <property type="entry name" value="Cytochrome P450"/>
    <property type="match status" value="1"/>
</dbReference>
<proteinExistence type="inferred from homology"/>
<name>A0ABT6HQC2_9ACTN</name>
<reference evidence="2 3" key="1">
    <citation type="submission" date="2023-04" db="EMBL/GenBank/DDBJ databases">
        <title>Streptomyces chengmaiensis sp. nov. isolated from the stem of mangrove plant in Hainan.</title>
        <authorList>
            <person name="Huang X."/>
            <person name="Zhou S."/>
            <person name="Chu X."/>
            <person name="Xie Y."/>
            <person name="Lin Y."/>
        </authorList>
    </citation>
    <scope>NUCLEOTIDE SEQUENCE [LARGE SCALE GENOMIC DNA]</scope>
    <source>
        <strain evidence="2 3">HNM0663</strain>
    </source>
</reference>
<dbReference type="Proteomes" id="UP001223144">
    <property type="component" value="Unassembled WGS sequence"/>
</dbReference>
<protein>
    <submittedName>
        <fullName evidence="2">Cytochrome P450</fullName>
    </submittedName>
</protein>
<dbReference type="CDD" id="cd11032">
    <property type="entry name" value="P450_EryK-like"/>
    <property type="match status" value="1"/>
</dbReference>
<comment type="similarity">
    <text evidence="1">Belongs to the cytochrome P450 family.</text>
</comment>
<dbReference type="SUPFAM" id="SSF48264">
    <property type="entry name" value="Cytochrome P450"/>
    <property type="match status" value="1"/>
</dbReference>
<dbReference type="RefSeq" id="WP_279929465.1">
    <property type="nucleotide sequence ID" value="NZ_JARWBG010000021.1"/>
</dbReference>
<dbReference type="PANTHER" id="PTHR46696:SF1">
    <property type="entry name" value="CYTOCHROME P450 YJIB-RELATED"/>
    <property type="match status" value="1"/>
</dbReference>
<gene>
    <name evidence="2" type="ORF">QCN29_18865</name>
</gene>
<accession>A0ABT6HQC2</accession>
<evidence type="ECO:0000256" key="1">
    <source>
        <dbReference type="ARBA" id="ARBA00010617"/>
    </source>
</evidence>
<dbReference type="InterPro" id="IPR036396">
    <property type="entry name" value="Cyt_P450_sf"/>
</dbReference>
<dbReference type="InterPro" id="IPR002397">
    <property type="entry name" value="Cyt_P450_B"/>
</dbReference>
<dbReference type="Pfam" id="PF00067">
    <property type="entry name" value="p450"/>
    <property type="match status" value="1"/>
</dbReference>